<evidence type="ECO:0000256" key="4">
    <source>
        <dbReference type="ARBA" id="ARBA00022833"/>
    </source>
</evidence>
<evidence type="ECO:0000256" key="2">
    <source>
        <dbReference type="ARBA" id="ARBA00022723"/>
    </source>
</evidence>
<evidence type="ECO:0000313" key="9">
    <source>
        <dbReference type="EMBL" id="MDP1028458.1"/>
    </source>
</evidence>
<dbReference type="Gene3D" id="1.25.40.10">
    <property type="entry name" value="Tetratricopeptide repeat domain"/>
    <property type="match status" value="1"/>
</dbReference>
<dbReference type="InterPro" id="IPR011990">
    <property type="entry name" value="TPR-like_helical_dom_sf"/>
</dbReference>
<evidence type="ECO:0000256" key="7">
    <source>
        <dbReference type="SAM" id="SignalP"/>
    </source>
</evidence>
<keyword evidence="4 6" id="KW-0862">Zinc</keyword>
<evidence type="ECO:0000313" key="10">
    <source>
        <dbReference type="Proteomes" id="UP001230685"/>
    </source>
</evidence>
<comment type="similarity">
    <text evidence="6">Belongs to the peptidase M48 family.</text>
</comment>
<evidence type="ECO:0000256" key="1">
    <source>
        <dbReference type="ARBA" id="ARBA00022670"/>
    </source>
</evidence>
<feature type="signal peptide" evidence="7">
    <location>
        <begin position="1"/>
        <end position="17"/>
    </location>
</feature>
<evidence type="ECO:0000256" key="5">
    <source>
        <dbReference type="ARBA" id="ARBA00023049"/>
    </source>
</evidence>
<keyword evidence="5 6" id="KW-0482">Metalloprotease</keyword>
<dbReference type="EC" id="3.4.24.-" evidence="9"/>
<dbReference type="Gene3D" id="3.30.2010.10">
    <property type="entry name" value="Metalloproteases ('zincins'), catalytic domain"/>
    <property type="match status" value="1"/>
</dbReference>
<dbReference type="Pfam" id="PF01435">
    <property type="entry name" value="Peptidase_M48"/>
    <property type="match status" value="1"/>
</dbReference>
<reference evidence="9 10" key="1">
    <citation type="submission" date="2023-07" db="EMBL/GenBank/DDBJ databases">
        <authorList>
            <person name="Kim M.K."/>
        </authorList>
    </citation>
    <scope>NUCLEOTIDE SEQUENCE [LARGE SCALE GENOMIC DNA]</scope>
    <source>
        <strain evidence="9 10">KR1UV-12</strain>
    </source>
</reference>
<dbReference type="EMBL" id="JAUUDS010000009">
    <property type="protein sequence ID" value="MDP1028458.1"/>
    <property type="molecule type" value="Genomic_DNA"/>
</dbReference>
<protein>
    <submittedName>
        <fullName evidence="9">M48 family metalloprotease</fullName>
        <ecNumber evidence="9">3.4.24.-</ecNumber>
    </submittedName>
</protein>
<organism evidence="9 10">
    <name type="scientific">Sphingomonas aurea</name>
    <dbReference type="NCBI Taxonomy" id="3063994"/>
    <lineage>
        <taxon>Bacteria</taxon>
        <taxon>Pseudomonadati</taxon>
        <taxon>Pseudomonadota</taxon>
        <taxon>Alphaproteobacteria</taxon>
        <taxon>Sphingomonadales</taxon>
        <taxon>Sphingomonadaceae</taxon>
        <taxon>Sphingomonas</taxon>
    </lineage>
</organism>
<keyword evidence="3 6" id="KW-0378">Hydrolase</keyword>
<feature type="chain" id="PRO_5047453562" evidence="7">
    <location>
        <begin position="18"/>
        <end position="394"/>
    </location>
</feature>
<accession>A0ABT9ENC6</accession>
<dbReference type="PANTHER" id="PTHR22726">
    <property type="entry name" value="METALLOENDOPEPTIDASE OMA1"/>
    <property type="match status" value="1"/>
</dbReference>
<gene>
    <name evidence="9" type="ORF">Q5H91_14645</name>
</gene>
<comment type="caution">
    <text evidence="9">The sequence shown here is derived from an EMBL/GenBank/DDBJ whole genome shotgun (WGS) entry which is preliminary data.</text>
</comment>
<dbReference type="GO" id="GO:0008237">
    <property type="term" value="F:metallopeptidase activity"/>
    <property type="evidence" value="ECO:0007669"/>
    <property type="project" value="UniProtKB-KW"/>
</dbReference>
<dbReference type="PANTHER" id="PTHR22726:SF1">
    <property type="entry name" value="METALLOENDOPEPTIDASE OMA1, MITOCHONDRIAL"/>
    <property type="match status" value="1"/>
</dbReference>
<dbReference type="InterPro" id="IPR001915">
    <property type="entry name" value="Peptidase_M48"/>
</dbReference>
<feature type="domain" description="Peptidase M48" evidence="8">
    <location>
        <begin position="80"/>
        <end position="257"/>
    </location>
</feature>
<comment type="cofactor">
    <cofactor evidence="6">
        <name>Zn(2+)</name>
        <dbReference type="ChEBI" id="CHEBI:29105"/>
    </cofactor>
    <text evidence="6">Binds 1 zinc ion per subunit.</text>
</comment>
<keyword evidence="2" id="KW-0479">Metal-binding</keyword>
<evidence type="ECO:0000256" key="3">
    <source>
        <dbReference type="ARBA" id="ARBA00022801"/>
    </source>
</evidence>
<keyword evidence="10" id="KW-1185">Reference proteome</keyword>
<dbReference type="SUPFAM" id="SSF48452">
    <property type="entry name" value="TPR-like"/>
    <property type="match status" value="1"/>
</dbReference>
<keyword evidence="1 6" id="KW-0645">Protease</keyword>
<name>A0ABT9ENC6_9SPHN</name>
<sequence length="394" mass="42700">MKAWLAAAMLLPSATPAATIRYAPLPPPYEGVYQPHGVDEIGMWRDADEDERQLANSPLVIRDEALNGYVKGVLCAAVGADRCKAARVYILRTPVFNATMTPNGTMRVFTGLLLRMRNEAELAAVLGHEFGHFERRHGLSRFKAQRGGTDLLSWATVLTAMAGTYQAQSSLSSMRTSIYGGLFHHQRDSEREADLLGIGYLNASRLRPQAAAQVWQNVMAEATASAAARGLRKPRFDAIAFAASHPPDAERAAYLDALAVPDGAAREDGAARYAQAMAPWLPLFLDDQIKLNDFGGSEYIITLLSAGGWSAPLWLARGDLYRVRGNPRDLVAAADFYAHAVALDPRLAEAQRGLGLSLLKTGHRAEGQAALGRYLALKPEAPDAAMIGMLTKDF</sequence>
<dbReference type="Proteomes" id="UP001230685">
    <property type="component" value="Unassembled WGS sequence"/>
</dbReference>
<evidence type="ECO:0000259" key="8">
    <source>
        <dbReference type="Pfam" id="PF01435"/>
    </source>
</evidence>
<proteinExistence type="inferred from homology"/>
<keyword evidence="7" id="KW-0732">Signal</keyword>
<evidence type="ECO:0000256" key="6">
    <source>
        <dbReference type="RuleBase" id="RU003983"/>
    </source>
</evidence>
<dbReference type="InterPro" id="IPR051156">
    <property type="entry name" value="Mito/Outer_Membr_Metalloprot"/>
</dbReference>
<dbReference type="RefSeq" id="WP_305174188.1">
    <property type="nucleotide sequence ID" value="NZ_JAUUDS010000009.1"/>
</dbReference>
<dbReference type="CDD" id="cd07324">
    <property type="entry name" value="M48C_Oma1-like"/>
    <property type="match status" value="1"/>
</dbReference>